<dbReference type="SMART" id="SM00530">
    <property type="entry name" value="HTH_XRE"/>
    <property type="match status" value="1"/>
</dbReference>
<dbReference type="CDD" id="cd00093">
    <property type="entry name" value="HTH_XRE"/>
    <property type="match status" value="1"/>
</dbReference>
<dbReference type="SUPFAM" id="SSF47413">
    <property type="entry name" value="lambda repressor-like DNA-binding domains"/>
    <property type="match status" value="1"/>
</dbReference>
<dbReference type="Proteomes" id="UP001500279">
    <property type="component" value="Unassembled WGS sequence"/>
</dbReference>
<proteinExistence type="predicted"/>
<keyword evidence="3" id="KW-1185">Reference proteome</keyword>
<reference evidence="2 3" key="1">
    <citation type="journal article" date="2019" name="Int. J. Syst. Evol. Microbiol.">
        <title>The Global Catalogue of Microorganisms (GCM) 10K type strain sequencing project: providing services to taxonomists for standard genome sequencing and annotation.</title>
        <authorList>
            <consortium name="The Broad Institute Genomics Platform"/>
            <consortium name="The Broad Institute Genome Sequencing Center for Infectious Disease"/>
            <person name="Wu L."/>
            <person name="Ma J."/>
        </authorList>
    </citation>
    <scope>NUCLEOTIDE SEQUENCE [LARGE SCALE GENOMIC DNA]</scope>
    <source>
        <strain evidence="2 3">JCM 15503</strain>
    </source>
</reference>
<dbReference type="Pfam" id="PF01381">
    <property type="entry name" value="HTH_3"/>
    <property type="match status" value="1"/>
</dbReference>
<sequence>MIDFRLASAGQVLDELGARLRQQRQALNWTQQELATRAHVALNAVKALESGGNTTMTSMVKVAQTLGVIGDLAQAFAPKANVTIAELERVAGATRVRVRKARPQ</sequence>
<protein>
    <recommendedName>
        <fullName evidence="1">HTH cro/C1-type domain-containing protein</fullName>
    </recommendedName>
</protein>
<dbReference type="Gene3D" id="1.10.260.40">
    <property type="entry name" value="lambda repressor-like DNA-binding domains"/>
    <property type="match status" value="1"/>
</dbReference>
<accession>A0ABN1K8H4</accession>
<evidence type="ECO:0000313" key="2">
    <source>
        <dbReference type="EMBL" id="GAA0758268.1"/>
    </source>
</evidence>
<feature type="domain" description="HTH cro/C1-type" evidence="1">
    <location>
        <begin position="20"/>
        <end position="72"/>
    </location>
</feature>
<dbReference type="PROSITE" id="PS50943">
    <property type="entry name" value="HTH_CROC1"/>
    <property type="match status" value="1"/>
</dbReference>
<dbReference type="RefSeq" id="WP_141286188.1">
    <property type="nucleotide sequence ID" value="NZ_BAAAEW010000025.1"/>
</dbReference>
<gene>
    <name evidence="2" type="ORF">GCM10009107_38620</name>
</gene>
<dbReference type="EMBL" id="BAAAEW010000025">
    <property type="protein sequence ID" value="GAA0758268.1"/>
    <property type="molecule type" value="Genomic_DNA"/>
</dbReference>
<evidence type="ECO:0000313" key="3">
    <source>
        <dbReference type="Proteomes" id="UP001500279"/>
    </source>
</evidence>
<comment type="caution">
    <text evidence="2">The sequence shown here is derived from an EMBL/GenBank/DDBJ whole genome shotgun (WGS) entry which is preliminary data.</text>
</comment>
<evidence type="ECO:0000259" key="1">
    <source>
        <dbReference type="PROSITE" id="PS50943"/>
    </source>
</evidence>
<dbReference type="InterPro" id="IPR001387">
    <property type="entry name" value="Cro/C1-type_HTH"/>
</dbReference>
<dbReference type="InterPro" id="IPR010982">
    <property type="entry name" value="Lambda_DNA-bd_dom_sf"/>
</dbReference>
<organism evidence="2 3">
    <name type="scientific">Ideonella azotifigens</name>
    <dbReference type="NCBI Taxonomy" id="513160"/>
    <lineage>
        <taxon>Bacteria</taxon>
        <taxon>Pseudomonadati</taxon>
        <taxon>Pseudomonadota</taxon>
        <taxon>Betaproteobacteria</taxon>
        <taxon>Burkholderiales</taxon>
        <taxon>Sphaerotilaceae</taxon>
        <taxon>Ideonella</taxon>
    </lineage>
</organism>
<name>A0ABN1K8H4_9BURK</name>